<organism evidence="3 4">
    <name type="scientific">Anaerofilum hominis</name>
    <dbReference type="NCBI Taxonomy" id="2763016"/>
    <lineage>
        <taxon>Bacteria</taxon>
        <taxon>Bacillati</taxon>
        <taxon>Bacillota</taxon>
        <taxon>Clostridia</taxon>
        <taxon>Eubacteriales</taxon>
        <taxon>Oscillospiraceae</taxon>
        <taxon>Anaerofilum</taxon>
    </lineage>
</organism>
<dbReference type="NCBIfam" id="TIGR02669">
    <property type="entry name" value="SpoIID_LytB"/>
    <property type="match status" value="1"/>
</dbReference>
<dbReference type="EMBL" id="JACONZ010000002">
    <property type="protein sequence ID" value="MBC5581438.1"/>
    <property type="molecule type" value="Genomic_DNA"/>
</dbReference>
<feature type="chain" id="PRO_5037770733" evidence="1">
    <location>
        <begin position="24"/>
        <end position="350"/>
    </location>
</feature>
<protein>
    <submittedName>
        <fullName evidence="3">Stage II sporulation protein D</fullName>
    </submittedName>
</protein>
<evidence type="ECO:0000259" key="2">
    <source>
        <dbReference type="Pfam" id="PF08486"/>
    </source>
</evidence>
<dbReference type="NCBIfam" id="TIGR02870">
    <property type="entry name" value="spore_II_D"/>
    <property type="match status" value="1"/>
</dbReference>
<evidence type="ECO:0000313" key="3">
    <source>
        <dbReference type="EMBL" id="MBC5581438.1"/>
    </source>
</evidence>
<dbReference type="Proteomes" id="UP000659630">
    <property type="component" value="Unassembled WGS sequence"/>
</dbReference>
<keyword evidence="1" id="KW-0732">Signal</keyword>
<reference evidence="3" key="1">
    <citation type="submission" date="2020-08" db="EMBL/GenBank/DDBJ databases">
        <title>Genome public.</title>
        <authorList>
            <person name="Liu C."/>
            <person name="Sun Q."/>
        </authorList>
    </citation>
    <scope>NUCLEOTIDE SEQUENCE</scope>
    <source>
        <strain evidence="3">BX8</strain>
    </source>
</reference>
<feature type="signal peptide" evidence="1">
    <location>
        <begin position="1"/>
        <end position="23"/>
    </location>
</feature>
<name>A0A923L1I9_9FIRM</name>
<feature type="domain" description="Sporulation stage II protein D amidase enhancer LytB N-terminal" evidence="2">
    <location>
        <begin position="75"/>
        <end position="120"/>
    </location>
</feature>
<dbReference type="Pfam" id="PF08486">
    <property type="entry name" value="SpoIID"/>
    <property type="match status" value="1"/>
</dbReference>
<dbReference type="GO" id="GO:0030435">
    <property type="term" value="P:sporulation resulting in formation of a cellular spore"/>
    <property type="evidence" value="ECO:0007669"/>
    <property type="project" value="InterPro"/>
</dbReference>
<keyword evidence="4" id="KW-1185">Reference proteome</keyword>
<sequence length="350" mass="36543">MRKLFSSLLLFAALTLLLPIAAAALSGGGLPQVDAFTAMLSKPGAGAQGASSAPQGGQDAPAAWASQTLPILNSATGEVETVSLRDFLIGAAASEMPISYQKEAFKAQIVAAHSYALANRDAQLAAPDPALNGAWFKANPAGYEGYIKPESLKTLWGDKYDANYAYLSALVDEVGAQILTWDGAAALTTYYAISNGRTESSEAVWGTALPYLSTVDSPLDLTSPDYEQTVTMSSQDVYDRLNLSFLALDLSGAPGTWFGEAVRDEAGYIATMPVGGQTLKGTELRAALGLRSADFDVSVDAENQFTFTTRGYGHGAGLSQYGANAMAITGKTYAEILAHYYPGTALGAAG</sequence>
<accession>A0A923L1I9</accession>
<dbReference type="RefSeq" id="WP_186887791.1">
    <property type="nucleotide sequence ID" value="NZ_JACONZ010000002.1"/>
</dbReference>
<comment type="caution">
    <text evidence="3">The sequence shown here is derived from an EMBL/GenBank/DDBJ whole genome shotgun (WGS) entry which is preliminary data.</text>
</comment>
<proteinExistence type="predicted"/>
<gene>
    <name evidence="3" type="primary">spoIID</name>
    <name evidence="3" type="ORF">H8S23_07930</name>
</gene>
<evidence type="ECO:0000256" key="1">
    <source>
        <dbReference type="SAM" id="SignalP"/>
    </source>
</evidence>
<dbReference type="AlphaFoldDB" id="A0A923L1I9"/>
<dbReference type="InterPro" id="IPR014225">
    <property type="entry name" value="Spore_II_D_firmicutes"/>
</dbReference>
<dbReference type="InterPro" id="IPR013693">
    <property type="entry name" value="SpoIID/LytB_N"/>
</dbReference>
<dbReference type="InterPro" id="IPR013486">
    <property type="entry name" value="SpoIID/LytB"/>
</dbReference>
<evidence type="ECO:0000313" key="4">
    <source>
        <dbReference type="Proteomes" id="UP000659630"/>
    </source>
</evidence>